<dbReference type="GO" id="GO:0004016">
    <property type="term" value="F:adenylate cyclase activity"/>
    <property type="evidence" value="ECO:0007669"/>
    <property type="project" value="TreeGrafter"/>
</dbReference>
<evidence type="ECO:0000313" key="5">
    <source>
        <dbReference type="Proteomes" id="UP000292695"/>
    </source>
</evidence>
<feature type="domain" description="Orc1-like AAA ATPase" evidence="3">
    <location>
        <begin position="29"/>
        <end position="169"/>
    </location>
</feature>
<organism evidence="4 5">
    <name type="scientific">Kribbella sindirgiensis</name>
    <dbReference type="NCBI Taxonomy" id="1124744"/>
    <lineage>
        <taxon>Bacteria</taxon>
        <taxon>Bacillati</taxon>
        <taxon>Actinomycetota</taxon>
        <taxon>Actinomycetes</taxon>
        <taxon>Propionibacteriales</taxon>
        <taxon>Kribbellaceae</taxon>
        <taxon>Kribbella</taxon>
    </lineage>
</organism>
<sequence>MPLKVVVGRSDFLGDVIWIASRRDVINGQVEQGSATLTFVSGDLGLGKTRLFEEFRRRAESDGVPSALVRPTEACRRRPYAALASALDPLAGALRGEMADFPPGLAPALLTLAPAIALGSCPAAEPRPQLFEAAVRELVTRLSYGRGLVLLIDDAHWADDASLDAPLSLSRTSITDGLRISLSYRPRQLSPRLTAAVENVTLSGVARMCRLSPLTVDESRRMIGDRRSARRRDRFARATS</sequence>
<proteinExistence type="predicted"/>
<protein>
    <submittedName>
        <fullName evidence="4">ATP-binding protein</fullName>
    </submittedName>
</protein>
<evidence type="ECO:0000256" key="2">
    <source>
        <dbReference type="ARBA" id="ARBA00022840"/>
    </source>
</evidence>
<comment type="caution">
    <text evidence="4">The sequence shown here is derived from an EMBL/GenBank/DDBJ whole genome shotgun (WGS) entry which is preliminary data.</text>
</comment>
<dbReference type="SUPFAM" id="SSF52540">
    <property type="entry name" value="P-loop containing nucleoside triphosphate hydrolases"/>
    <property type="match status" value="1"/>
</dbReference>
<dbReference type="AlphaFoldDB" id="A0A4R0J177"/>
<dbReference type="OrthoDB" id="5476461at2"/>
<evidence type="ECO:0000313" key="4">
    <source>
        <dbReference type="EMBL" id="TCC34885.1"/>
    </source>
</evidence>
<accession>A0A4R0J177</accession>
<dbReference type="GO" id="GO:0005524">
    <property type="term" value="F:ATP binding"/>
    <property type="evidence" value="ECO:0007669"/>
    <property type="project" value="UniProtKB-KW"/>
</dbReference>
<dbReference type="PANTHER" id="PTHR16305">
    <property type="entry name" value="TESTICULAR SOLUBLE ADENYLYL CYCLASE"/>
    <property type="match status" value="1"/>
</dbReference>
<dbReference type="InterPro" id="IPR027417">
    <property type="entry name" value="P-loop_NTPase"/>
</dbReference>
<dbReference type="Pfam" id="PF13191">
    <property type="entry name" value="AAA_16"/>
    <property type="match status" value="1"/>
</dbReference>
<dbReference type="Proteomes" id="UP000292695">
    <property type="component" value="Unassembled WGS sequence"/>
</dbReference>
<dbReference type="GO" id="GO:0005737">
    <property type="term" value="C:cytoplasm"/>
    <property type="evidence" value="ECO:0007669"/>
    <property type="project" value="TreeGrafter"/>
</dbReference>
<keyword evidence="2 4" id="KW-0067">ATP-binding</keyword>
<reference evidence="4 5" key="1">
    <citation type="submission" date="2019-02" db="EMBL/GenBank/DDBJ databases">
        <title>Kribbella capetownensis sp. nov. and Kribbella speibonae sp. nov., isolated from soil.</title>
        <authorList>
            <person name="Curtis S.M."/>
            <person name="Norton I."/>
            <person name="Everest G.J."/>
            <person name="Meyers P.R."/>
        </authorList>
    </citation>
    <scope>NUCLEOTIDE SEQUENCE [LARGE SCALE GENOMIC DNA]</scope>
    <source>
        <strain evidence="4 5">DSM 27082</strain>
    </source>
</reference>
<name>A0A4R0J177_9ACTN</name>
<dbReference type="PANTHER" id="PTHR16305:SF35">
    <property type="entry name" value="TRANSCRIPTIONAL ACTIVATOR DOMAIN"/>
    <property type="match status" value="1"/>
</dbReference>
<keyword evidence="1" id="KW-0547">Nucleotide-binding</keyword>
<evidence type="ECO:0000256" key="1">
    <source>
        <dbReference type="ARBA" id="ARBA00022741"/>
    </source>
</evidence>
<keyword evidence="5" id="KW-1185">Reference proteome</keyword>
<dbReference type="InterPro" id="IPR041664">
    <property type="entry name" value="AAA_16"/>
</dbReference>
<dbReference type="RefSeq" id="WP_131287676.1">
    <property type="nucleotide sequence ID" value="NZ_SJKA01000004.1"/>
</dbReference>
<dbReference type="EMBL" id="SJKA01000004">
    <property type="protein sequence ID" value="TCC34885.1"/>
    <property type="molecule type" value="Genomic_DNA"/>
</dbReference>
<evidence type="ECO:0000259" key="3">
    <source>
        <dbReference type="Pfam" id="PF13191"/>
    </source>
</evidence>
<gene>
    <name evidence="4" type="ORF">E0H50_13410</name>
</gene>